<sequence length="65" mass="7251">MKRGTKFMILLSAFLVAFVGFSMIASPYVNSIKIGREAGLYIIFNHLAEKECGVQTHPLTKKDCD</sequence>
<gene>
    <name evidence="1" type="ORF">LCGC14_1631590</name>
</gene>
<dbReference type="EMBL" id="LAZR01013469">
    <property type="protein sequence ID" value="KKM21823.1"/>
    <property type="molecule type" value="Genomic_DNA"/>
</dbReference>
<organism evidence="1">
    <name type="scientific">marine sediment metagenome</name>
    <dbReference type="NCBI Taxonomy" id="412755"/>
    <lineage>
        <taxon>unclassified sequences</taxon>
        <taxon>metagenomes</taxon>
        <taxon>ecological metagenomes</taxon>
    </lineage>
</organism>
<comment type="caution">
    <text evidence="1">The sequence shown here is derived from an EMBL/GenBank/DDBJ whole genome shotgun (WGS) entry which is preliminary data.</text>
</comment>
<dbReference type="AlphaFoldDB" id="A0A0F9KI26"/>
<proteinExistence type="predicted"/>
<protein>
    <submittedName>
        <fullName evidence="1">Uncharacterized protein</fullName>
    </submittedName>
</protein>
<name>A0A0F9KI26_9ZZZZ</name>
<evidence type="ECO:0000313" key="1">
    <source>
        <dbReference type="EMBL" id="KKM21823.1"/>
    </source>
</evidence>
<accession>A0A0F9KI26</accession>
<reference evidence="1" key="1">
    <citation type="journal article" date="2015" name="Nature">
        <title>Complex archaea that bridge the gap between prokaryotes and eukaryotes.</title>
        <authorList>
            <person name="Spang A."/>
            <person name="Saw J.H."/>
            <person name="Jorgensen S.L."/>
            <person name="Zaremba-Niedzwiedzka K."/>
            <person name="Martijn J."/>
            <person name="Lind A.E."/>
            <person name="van Eijk R."/>
            <person name="Schleper C."/>
            <person name="Guy L."/>
            <person name="Ettema T.J."/>
        </authorList>
    </citation>
    <scope>NUCLEOTIDE SEQUENCE</scope>
</reference>